<evidence type="ECO:0000313" key="3">
    <source>
        <dbReference type="Proteomes" id="UP000193307"/>
    </source>
</evidence>
<dbReference type="Gene3D" id="3.30.750.24">
    <property type="entry name" value="STAS domain"/>
    <property type="match status" value="1"/>
</dbReference>
<sequence length="93" mass="10298">MTVHVQLHDRLDYQSVPPLLSELQAIDDGEIVIDAGQVRHLGALSLQVLLSAIKTRHEAGKSTRLVNASDYCIDLLSLFGFTPENLTQPESWT</sequence>
<dbReference type="InterPro" id="IPR036513">
    <property type="entry name" value="STAS_dom_sf"/>
</dbReference>
<name>A0A1Y5SVT1_9RHOB</name>
<dbReference type="Proteomes" id="UP000193307">
    <property type="component" value="Unassembled WGS sequence"/>
</dbReference>
<dbReference type="InterPro" id="IPR058548">
    <property type="entry name" value="MlaB-like_STAS"/>
</dbReference>
<dbReference type="SUPFAM" id="SSF52091">
    <property type="entry name" value="SpoIIaa-like"/>
    <property type="match status" value="1"/>
</dbReference>
<keyword evidence="3" id="KW-1185">Reference proteome</keyword>
<dbReference type="OrthoDB" id="7875978at2"/>
<evidence type="ECO:0000259" key="1">
    <source>
        <dbReference type="PROSITE" id="PS50801"/>
    </source>
</evidence>
<accession>A0A1Y5SVT1</accession>
<evidence type="ECO:0000313" key="2">
    <source>
        <dbReference type="EMBL" id="SLN48922.1"/>
    </source>
</evidence>
<dbReference type="EMBL" id="FWFW01000007">
    <property type="protein sequence ID" value="SLN48922.1"/>
    <property type="molecule type" value="Genomic_DNA"/>
</dbReference>
<organism evidence="2 3">
    <name type="scientific">Pacificibacter marinus</name>
    <dbReference type="NCBI Taxonomy" id="658057"/>
    <lineage>
        <taxon>Bacteria</taxon>
        <taxon>Pseudomonadati</taxon>
        <taxon>Pseudomonadota</taxon>
        <taxon>Alphaproteobacteria</taxon>
        <taxon>Rhodobacterales</taxon>
        <taxon>Roseobacteraceae</taxon>
        <taxon>Pacificibacter</taxon>
    </lineage>
</organism>
<gene>
    <name evidence="2" type="ORF">PAM7971_02389</name>
</gene>
<dbReference type="CDD" id="cd07043">
    <property type="entry name" value="STAS_anti-anti-sigma_factors"/>
    <property type="match status" value="1"/>
</dbReference>
<dbReference type="STRING" id="658057.SAMN04488032_10768"/>
<proteinExistence type="predicted"/>
<feature type="domain" description="STAS" evidence="1">
    <location>
        <begin position="1"/>
        <end position="93"/>
    </location>
</feature>
<dbReference type="RefSeq" id="WP_085849523.1">
    <property type="nucleotide sequence ID" value="NZ_FNZV01000007.1"/>
</dbReference>
<dbReference type="InterPro" id="IPR002645">
    <property type="entry name" value="STAS_dom"/>
</dbReference>
<dbReference type="AlphaFoldDB" id="A0A1Y5SVT1"/>
<dbReference type="Pfam" id="PF13466">
    <property type="entry name" value="STAS_2"/>
    <property type="match status" value="1"/>
</dbReference>
<protein>
    <recommendedName>
        <fullName evidence="1">STAS domain-containing protein</fullName>
    </recommendedName>
</protein>
<dbReference type="PROSITE" id="PS50801">
    <property type="entry name" value="STAS"/>
    <property type="match status" value="1"/>
</dbReference>
<reference evidence="2 3" key="1">
    <citation type="submission" date="2017-03" db="EMBL/GenBank/DDBJ databases">
        <authorList>
            <person name="Afonso C.L."/>
            <person name="Miller P.J."/>
            <person name="Scott M.A."/>
            <person name="Spackman E."/>
            <person name="Goraichik I."/>
            <person name="Dimitrov K.M."/>
            <person name="Suarez D.L."/>
            <person name="Swayne D.E."/>
        </authorList>
    </citation>
    <scope>NUCLEOTIDE SEQUENCE [LARGE SCALE GENOMIC DNA]</scope>
    <source>
        <strain evidence="2 3">CECT 7971</strain>
    </source>
</reference>